<keyword evidence="7" id="KW-0234">DNA repair</keyword>
<comment type="similarity">
    <text evidence="2">Belongs to the tyrosyl-DNA phosphodiesterase family.</text>
</comment>
<dbReference type="Proteomes" id="UP000663829">
    <property type="component" value="Unassembled WGS sequence"/>
</dbReference>
<evidence type="ECO:0000313" key="16">
    <source>
        <dbReference type="Proteomes" id="UP000663829"/>
    </source>
</evidence>
<evidence type="ECO:0000256" key="1">
    <source>
        <dbReference type="ARBA" id="ARBA00004123"/>
    </source>
</evidence>
<feature type="active site" description="Nucleophile" evidence="9">
    <location>
        <position position="217"/>
    </location>
</feature>
<evidence type="ECO:0000256" key="7">
    <source>
        <dbReference type="ARBA" id="ARBA00023204"/>
    </source>
</evidence>
<sequence>MTSKRPAHQLSDVEDDDDTTVKKSKLNDSVSSPINNDNRTIVTSPKPLTRINTADGSSIGTKPSCPYGVACYRQNPQHFLEYSHPSTHSRLLTSSSSSTIQLKRYDPIDKIKHSLPYRFFLTTVKGIPDENNALNALSLKEILSTQHGQLIQSAQFNYMFHIDWLIEQYPSEFRQKPLLIVHGCKRDELASLKAECSPYPKIELCSADMPIPFGTHHTKMMFLLYTEGIRIVIHTSNLIPQDWNQKTQGIWISPIFPKISKTTDDYSTTTANSDSHTNFKRDLLTYLDRYSSKQLQFWMQTILEHDMSSANVHVISSVPGRFTGGDFQKFGHLKLRQVTIYCTLKTYLGIDKQEQYQSWPIVGQFSSIGSLGKDADQWLEKEFLTTLKQLNSSYLEKPELKLIYPSVENVRTSLEGYKAGGSLPYSMNTAMRQPWLNKYLYQWHSDYRNRTHASPHIKTYLRTSNDYKQLLWFLVTSANLSKAAWGSLEKDNTQLFIRSYEIGVLFLPKNFSCSSFPILDDKISDSFPIPYDLPPTKYEAKDKPWIVDIPYTSQRDSHDCTWNPH</sequence>
<feature type="binding site" evidence="10">
    <location>
        <position position="219"/>
    </location>
    <ligand>
        <name>substrate</name>
    </ligand>
</feature>
<keyword evidence="4" id="KW-0227">DNA damage</keyword>
<gene>
    <name evidence="14" type="ORF">GPM918_LOCUS14657</name>
    <name evidence="15" type="ORF">SRO942_LOCUS14657</name>
</gene>
<evidence type="ECO:0000256" key="3">
    <source>
        <dbReference type="ARBA" id="ARBA00022722"/>
    </source>
</evidence>
<evidence type="ECO:0000256" key="4">
    <source>
        <dbReference type="ARBA" id="ARBA00022763"/>
    </source>
</evidence>
<dbReference type="Gene3D" id="3.30.870.10">
    <property type="entry name" value="Endonuclease Chain A"/>
    <property type="match status" value="2"/>
</dbReference>
<dbReference type="InterPro" id="IPR019406">
    <property type="entry name" value="APLF_PBZ"/>
</dbReference>
<feature type="domain" description="PBZ-type" evidence="13">
    <location>
        <begin position="62"/>
        <end position="85"/>
    </location>
</feature>
<feature type="site" description="Interaction with DNA" evidence="11">
    <location>
        <position position="481"/>
    </location>
</feature>
<keyword evidence="6" id="KW-0269">Exonuclease</keyword>
<dbReference type="EMBL" id="CAJOBC010003565">
    <property type="protein sequence ID" value="CAF3790109.1"/>
    <property type="molecule type" value="Genomic_DNA"/>
</dbReference>
<feature type="binding site" evidence="10">
    <location>
        <position position="458"/>
    </location>
    <ligand>
        <name>substrate</name>
    </ligand>
</feature>
<dbReference type="GO" id="GO:0006281">
    <property type="term" value="P:DNA repair"/>
    <property type="evidence" value="ECO:0007669"/>
    <property type="project" value="UniProtKB-KW"/>
</dbReference>
<evidence type="ECO:0000313" key="15">
    <source>
        <dbReference type="EMBL" id="CAF3790109.1"/>
    </source>
</evidence>
<evidence type="ECO:0000256" key="12">
    <source>
        <dbReference type="SAM" id="MobiDB-lite"/>
    </source>
</evidence>
<dbReference type="InterPro" id="IPR010347">
    <property type="entry name" value="Tdp1"/>
</dbReference>
<keyword evidence="8" id="KW-0539">Nucleus</keyword>
<dbReference type="Proteomes" id="UP000681722">
    <property type="component" value="Unassembled WGS sequence"/>
</dbReference>
<organism evidence="14 16">
    <name type="scientific">Didymodactylos carnosus</name>
    <dbReference type="NCBI Taxonomy" id="1234261"/>
    <lineage>
        <taxon>Eukaryota</taxon>
        <taxon>Metazoa</taxon>
        <taxon>Spiralia</taxon>
        <taxon>Gnathifera</taxon>
        <taxon>Rotifera</taxon>
        <taxon>Eurotatoria</taxon>
        <taxon>Bdelloidea</taxon>
        <taxon>Philodinida</taxon>
        <taxon>Philodinidae</taxon>
        <taxon>Didymodactylos</taxon>
    </lineage>
</organism>
<dbReference type="SUPFAM" id="SSF56024">
    <property type="entry name" value="Phospholipase D/nuclease"/>
    <property type="match status" value="2"/>
</dbReference>
<dbReference type="GO" id="GO:0004527">
    <property type="term" value="F:exonuclease activity"/>
    <property type="evidence" value="ECO:0007669"/>
    <property type="project" value="UniProtKB-KW"/>
</dbReference>
<keyword evidence="16" id="KW-1185">Reference proteome</keyword>
<dbReference type="OrthoDB" id="47785at2759"/>
<dbReference type="CDD" id="cd09193">
    <property type="entry name" value="PLDc_mTdp1_1"/>
    <property type="match status" value="1"/>
</dbReference>
<reference evidence="14" key="1">
    <citation type="submission" date="2021-02" db="EMBL/GenBank/DDBJ databases">
        <authorList>
            <person name="Nowell W R."/>
        </authorList>
    </citation>
    <scope>NUCLEOTIDE SEQUENCE</scope>
</reference>
<comment type="subcellular location">
    <subcellularLocation>
        <location evidence="1">Nucleus</location>
    </subcellularLocation>
</comment>
<feature type="compositionally biased region" description="Polar residues" evidence="12">
    <location>
        <begin position="27"/>
        <end position="39"/>
    </location>
</feature>
<evidence type="ECO:0000256" key="8">
    <source>
        <dbReference type="ARBA" id="ARBA00023242"/>
    </source>
</evidence>
<evidence type="ECO:0000256" key="2">
    <source>
        <dbReference type="ARBA" id="ARBA00010205"/>
    </source>
</evidence>
<accession>A0A814I0B7</accession>
<evidence type="ECO:0000256" key="11">
    <source>
        <dbReference type="PIRSR" id="PIRSR610347-3"/>
    </source>
</evidence>
<dbReference type="Pfam" id="PF10283">
    <property type="entry name" value="zf-CCHH"/>
    <property type="match status" value="1"/>
</dbReference>
<evidence type="ECO:0000256" key="5">
    <source>
        <dbReference type="ARBA" id="ARBA00022801"/>
    </source>
</evidence>
<dbReference type="GO" id="GO:0005634">
    <property type="term" value="C:nucleus"/>
    <property type="evidence" value="ECO:0007669"/>
    <property type="project" value="UniProtKB-SubCell"/>
</dbReference>
<evidence type="ECO:0000259" key="13">
    <source>
        <dbReference type="Pfam" id="PF10283"/>
    </source>
</evidence>
<dbReference type="GO" id="GO:0003690">
    <property type="term" value="F:double-stranded DNA binding"/>
    <property type="evidence" value="ECO:0007669"/>
    <property type="project" value="TreeGrafter"/>
</dbReference>
<dbReference type="PANTHER" id="PTHR12415:SF0">
    <property type="entry name" value="TYROSYL-DNA PHOSPHODIESTERASE 1"/>
    <property type="match status" value="1"/>
</dbReference>
<protein>
    <recommendedName>
        <fullName evidence="13">PBZ-type domain-containing protein</fullName>
    </recommendedName>
</protein>
<dbReference type="Pfam" id="PF06087">
    <property type="entry name" value="Tyr-DNA_phospho"/>
    <property type="match status" value="1"/>
</dbReference>
<dbReference type="EMBL" id="CAJNOQ010003565">
    <property type="protein sequence ID" value="CAF1018611.1"/>
    <property type="molecule type" value="Genomic_DNA"/>
</dbReference>
<feature type="region of interest" description="Disordered" evidence="12">
    <location>
        <begin position="1"/>
        <end position="39"/>
    </location>
</feature>
<keyword evidence="3" id="KW-0540">Nuclease</keyword>
<dbReference type="AlphaFoldDB" id="A0A814I0B7"/>
<evidence type="ECO:0000313" key="14">
    <source>
        <dbReference type="EMBL" id="CAF1018611.1"/>
    </source>
</evidence>
<feature type="active site" description="Proton donor/acceptor" evidence="9">
    <location>
        <position position="456"/>
    </location>
</feature>
<proteinExistence type="inferred from homology"/>
<dbReference type="GO" id="GO:0017005">
    <property type="term" value="F:3'-tyrosyl-DNA phosphodiesterase activity"/>
    <property type="evidence" value="ECO:0007669"/>
    <property type="project" value="TreeGrafter"/>
</dbReference>
<comment type="caution">
    <text evidence="14">The sequence shown here is derived from an EMBL/GenBank/DDBJ whole genome shotgun (WGS) entry which is preliminary data.</text>
</comment>
<dbReference type="GO" id="GO:0003697">
    <property type="term" value="F:single-stranded DNA binding"/>
    <property type="evidence" value="ECO:0007669"/>
    <property type="project" value="TreeGrafter"/>
</dbReference>
<evidence type="ECO:0000256" key="10">
    <source>
        <dbReference type="PIRSR" id="PIRSR610347-2"/>
    </source>
</evidence>
<evidence type="ECO:0000256" key="6">
    <source>
        <dbReference type="ARBA" id="ARBA00022839"/>
    </source>
</evidence>
<evidence type="ECO:0000256" key="9">
    <source>
        <dbReference type="PIRSR" id="PIRSR610347-1"/>
    </source>
</evidence>
<name>A0A814I0B7_9BILA</name>
<dbReference type="PANTHER" id="PTHR12415">
    <property type="entry name" value="TYROSYL-DNA PHOSPHODIESTERASE 1"/>
    <property type="match status" value="1"/>
</dbReference>
<keyword evidence="5" id="KW-0378">Hydrolase</keyword>